<feature type="domain" description="DUF5717" evidence="2">
    <location>
        <begin position="1"/>
        <end position="866"/>
    </location>
</feature>
<evidence type="ECO:0000259" key="2">
    <source>
        <dbReference type="Pfam" id="PF18984"/>
    </source>
</evidence>
<dbReference type="InterPro" id="IPR043774">
    <property type="entry name" value="DUF5717_C"/>
</dbReference>
<dbReference type="HOGENOM" id="CLU_007782_0_0_9"/>
<dbReference type="GeneID" id="98918618"/>
<evidence type="ECO:0008006" key="5">
    <source>
        <dbReference type="Google" id="ProtNLM"/>
    </source>
</evidence>
<proteinExistence type="predicted"/>
<reference evidence="3 4" key="1">
    <citation type="submission" date="2010-02" db="EMBL/GenBank/DDBJ databases">
        <authorList>
            <person name="Weinstock G."/>
            <person name="Sodergren E."/>
            <person name="Clifton S."/>
            <person name="Fulton L."/>
            <person name="Fulton B."/>
            <person name="Courtney L."/>
            <person name="Fronick C."/>
            <person name="Harrison M."/>
            <person name="Strong C."/>
            <person name="Farmer C."/>
            <person name="Delahaunty K."/>
            <person name="Markovic C."/>
            <person name="Hall O."/>
            <person name="Minx P."/>
            <person name="Tomlinson C."/>
            <person name="Mitreva M."/>
            <person name="Nelson J."/>
            <person name="Hou S."/>
            <person name="Wollam A."/>
            <person name="Pepin K.H."/>
            <person name="Johnson M."/>
            <person name="Bhonagiri V."/>
            <person name="Zhang X."/>
            <person name="Suruliraj S."/>
            <person name="Warren W."/>
            <person name="Chinwalla A."/>
            <person name="Mardis E.R."/>
            <person name="Wilson R.K."/>
        </authorList>
    </citation>
    <scope>NUCLEOTIDE SEQUENCE [LARGE SCALE GENOMIC DNA]</scope>
    <source>
        <strain evidence="3 4">DSM 2876</strain>
    </source>
</reference>
<feature type="domain" description="DUF5717" evidence="1">
    <location>
        <begin position="873"/>
        <end position="1177"/>
    </location>
</feature>
<dbReference type="Pfam" id="PF18984">
    <property type="entry name" value="DUF5717_N"/>
    <property type="match status" value="1"/>
</dbReference>
<protein>
    <recommendedName>
        <fullName evidence="5">DUF5717 domain-containing protein</fullName>
    </recommendedName>
</protein>
<accession>D4RWC4</accession>
<dbReference type="STRING" id="45851.BHV86_07000"/>
<comment type="caution">
    <text evidence="3">The sequence shown here is derived from an EMBL/GenBank/DDBJ whole genome shotgun (WGS) entry which is preliminary data.</text>
</comment>
<dbReference type="Pfam" id="PF18983">
    <property type="entry name" value="DUF5717"/>
    <property type="match status" value="1"/>
</dbReference>
<gene>
    <name evidence="3" type="ORF">BUTYVIB_00255</name>
</gene>
<dbReference type="InterPro" id="IPR043775">
    <property type="entry name" value="DUF5717_N"/>
</dbReference>
<sequence length="1180" mass="137828">MKEKINRYARGVFEFDPQKVVTDENNIFAIVDKNKEFKGTFCIYEEKGRELKGLVYSGDDRVRIAECSFIGSRVNIDYCVESADSDDGEVIDNCFYIVSNGGELTIPYSFRIEAGCYEAGDFEIRNLDQFARLAQDDNEEAITLFEADDFRDIFLMKDLSLCCVYDNFEKGIDVRNNIEEFLIAAGKKKRPDITLSCYNREYRDIEENFKDTVVIEKDTWGYTNVKVNVDAPFIRIERKNIESDVFTGNKYEFSYVIDASKLHGGNNYGRITFETINKSMTLTIVASKPFTKPRTRAKEHKLIYDLITLYIRFRTRAVHVSEWIRESGIVIEALLSIDEDNVFYKLAKAQLYIAEKKDDKAKAIIESVKDDIAAENEKEYILYCYFIYVNTLYNRDWAYSKRASSMIKECYDKYDDWRILWTLLFIDEELESNPSLKLLRMKEQFNRDCKSPVMYLEACRTFNQNPGLLRVLNNFEVNVLLFGAKNKFLEDKLTDRVLSLVTAIRNKTPQIVKLMLLIWENDTSNQVLECLCRTLVRNNYVGEKYLPIYKAGIEADIKITQLFEYYMASRNQTDMSPLPKMVTMYFGYNNDLDYIKKSYLYADIINNKTDNPQTYRTYLPQMELFLKEQLMAGNINDNLVAIYRDLLKPDMINKDNAAAVAKLFHIRRVTVNNKNYAKVIVRHKEIKGETEFPVLKNTAFIQTYTDNVSISFVSNRGNRFNGGKDCTITTLFDDESIVKRCLELNPDMENVMIGYCDRMLKYPKQSVDSIEKIKETISYGCISEPYRKKLISRVIEYYYDGFDADGFESFIKTIDESNLSGKDAVRIMEIRIIMGEYDKAYALLKNHSAMNIVPKRLMKMCSKKISCVEEEKKRLVEIAYIAFSQGAYDDNILKYLIAYYNGATDKMVEIWKAAGEIEEDTFEFEERILAQMMFTGKITDISIHIFSHYCSRGPKDRIVKAYLSLNSYLYFVKECSMPEELFELIEAWFENEKSLSDVCKMALLKYYSSQENLTEYRKELASVNLYYLARKGIVFPFYQSFEKWIHLPYDISDRTMIEYKADPKSRVVIHYMYESKDHKKKYVAEDMKQVYEGIFVKQFVLFYGETMQYYISEETDGKKNVTDSVTISNNCIRPLKSEGRYEMLNDIIASQDTHEPEALKILVHSYAVNNAVTEQMFTML</sequence>
<dbReference type="AlphaFoldDB" id="D4RWC4"/>
<evidence type="ECO:0000313" key="4">
    <source>
        <dbReference type="Proteomes" id="UP000006238"/>
    </source>
</evidence>
<name>D4RWC4_9FIRM</name>
<organism evidence="3 4">
    <name type="scientific">Eshraghiella crossota DSM 2876</name>
    <dbReference type="NCBI Taxonomy" id="511680"/>
    <lineage>
        <taxon>Bacteria</taxon>
        <taxon>Bacillati</taxon>
        <taxon>Bacillota</taxon>
        <taxon>Clostridia</taxon>
        <taxon>Lachnospirales</taxon>
        <taxon>Lachnospiraceae</taxon>
        <taxon>Eshraghiella</taxon>
    </lineage>
</organism>
<evidence type="ECO:0000313" key="3">
    <source>
        <dbReference type="EMBL" id="EFF69741.1"/>
    </source>
</evidence>
<dbReference type="eggNOG" id="ENOG502Z86R">
    <property type="taxonomic scope" value="Bacteria"/>
</dbReference>
<dbReference type="Proteomes" id="UP000006238">
    <property type="component" value="Unassembled WGS sequence"/>
</dbReference>
<keyword evidence="4" id="KW-1185">Reference proteome</keyword>
<dbReference type="EMBL" id="ABWN01000017">
    <property type="protein sequence ID" value="EFF69741.1"/>
    <property type="molecule type" value="Genomic_DNA"/>
</dbReference>
<evidence type="ECO:0000259" key="1">
    <source>
        <dbReference type="Pfam" id="PF18983"/>
    </source>
</evidence>
<dbReference type="RefSeq" id="WP_005600940.1">
    <property type="nucleotide sequence ID" value="NZ_GG663519.1"/>
</dbReference>